<feature type="compositionally biased region" description="Low complexity" evidence="1">
    <location>
        <begin position="136"/>
        <end position="158"/>
    </location>
</feature>
<sequence>MPKQLITIIGLIVTLGVVALGVSAVAAPLVAQAFAVDAQTASVAATNATYETQLATLQEQQKHQDEIQASVDALRKQIPGSDQFDDVFEVVGNAAAASGVTIVSVTAGDVVAFAPRTAADASETAAAPAPAPAPSPSASAEGSTTDTTTDAAAAPTTPVGGRQQVDFAISVTATSMDQVTAFLDALRGGPRLLSNIETSATTSGEDAIDVQVKALAYTDAEG</sequence>
<dbReference type="Proteomes" id="UP001610861">
    <property type="component" value="Unassembled WGS sequence"/>
</dbReference>
<evidence type="ECO:0008006" key="4">
    <source>
        <dbReference type="Google" id="ProtNLM"/>
    </source>
</evidence>
<evidence type="ECO:0000313" key="3">
    <source>
        <dbReference type="Proteomes" id="UP001610861"/>
    </source>
</evidence>
<organism evidence="2 3">
    <name type="scientific">Microbacterium alkaliflavum</name>
    <dbReference type="NCBI Taxonomy" id="3248839"/>
    <lineage>
        <taxon>Bacteria</taxon>
        <taxon>Bacillati</taxon>
        <taxon>Actinomycetota</taxon>
        <taxon>Actinomycetes</taxon>
        <taxon>Micrococcales</taxon>
        <taxon>Microbacteriaceae</taxon>
        <taxon>Microbacterium</taxon>
    </lineage>
</organism>
<comment type="caution">
    <text evidence="2">The sequence shown here is derived from an EMBL/GenBank/DDBJ whole genome shotgun (WGS) entry which is preliminary data.</text>
</comment>
<reference evidence="2 3" key="1">
    <citation type="submission" date="2024-09" db="EMBL/GenBank/DDBJ databases">
        <authorList>
            <person name="Pan X."/>
        </authorList>
    </citation>
    <scope>NUCLEOTIDE SEQUENCE [LARGE SCALE GENOMIC DNA]</scope>
    <source>
        <strain evidence="2 3">B2969</strain>
    </source>
</reference>
<gene>
    <name evidence="2" type="ORF">ACH3VR_19210</name>
</gene>
<proteinExistence type="predicted"/>
<evidence type="ECO:0000256" key="1">
    <source>
        <dbReference type="SAM" id="MobiDB-lite"/>
    </source>
</evidence>
<evidence type="ECO:0000313" key="2">
    <source>
        <dbReference type="EMBL" id="MFH8252505.1"/>
    </source>
</evidence>
<name>A0ABW7QCA0_9MICO</name>
<protein>
    <recommendedName>
        <fullName evidence="4">Tfp pilus assembly protein PilO</fullName>
    </recommendedName>
</protein>
<accession>A0ABW7QCA0</accession>
<keyword evidence="3" id="KW-1185">Reference proteome</keyword>
<dbReference type="EMBL" id="JBIQWL010000010">
    <property type="protein sequence ID" value="MFH8252505.1"/>
    <property type="molecule type" value="Genomic_DNA"/>
</dbReference>
<dbReference type="RefSeq" id="WP_397557936.1">
    <property type="nucleotide sequence ID" value="NZ_JBIQWL010000010.1"/>
</dbReference>
<feature type="region of interest" description="Disordered" evidence="1">
    <location>
        <begin position="123"/>
        <end position="159"/>
    </location>
</feature>